<proteinExistence type="predicted"/>
<sequence>MRAVNLFDTCSWRAAVVYREPSNSMLCLGGIMPALIEETKSRLEGAAVTNGTDFTCVAPKFDCEQNTCSLCADLDLVASSTITDLQL</sequence>
<dbReference type="OrthoDB" id="10501203at2759"/>
<organism evidence="1 2">
    <name type="scientific">Ancylostoma caninum</name>
    <name type="common">Dog hookworm</name>
    <dbReference type="NCBI Taxonomy" id="29170"/>
    <lineage>
        <taxon>Eukaryota</taxon>
        <taxon>Metazoa</taxon>
        <taxon>Ecdysozoa</taxon>
        <taxon>Nematoda</taxon>
        <taxon>Chromadorea</taxon>
        <taxon>Rhabditida</taxon>
        <taxon>Rhabditina</taxon>
        <taxon>Rhabditomorpha</taxon>
        <taxon>Strongyloidea</taxon>
        <taxon>Ancylostomatidae</taxon>
        <taxon>Ancylostomatinae</taxon>
        <taxon>Ancylostoma</taxon>
    </lineage>
</organism>
<dbReference type="AlphaFoldDB" id="A0A368FTQ0"/>
<dbReference type="EMBL" id="JOJR01000643">
    <property type="protein sequence ID" value="RCN35601.1"/>
    <property type="molecule type" value="Genomic_DNA"/>
</dbReference>
<name>A0A368FTQ0_ANCCA</name>
<keyword evidence="2" id="KW-1185">Reference proteome</keyword>
<evidence type="ECO:0000313" key="1">
    <source>
        <dbReference type="EMBL" id="RCN35601.1"/>
    </source>
</evidence>
<gene>
    <name evidence="1" type="ORF">ANCCAN_18540</name>
</gene>
<protein>
    <submittedName>
        <fullName evidence="1">Uncharacterized protein</fullName>
    </submittedName>
</protein>
<dbReference type="Proteomes" id="UP000252519">
    <property type="component" value="Unassembled WGS sequence"/>
</dbReference>
<accession>A0A368FTQ0</accession>
<comment type="caution">
    <text evidence="1">The sequence shown here is derived from an EMBL/GenBank/DDBJ whole genome shotgun (WGS) entry which is preliminary data.</text>
</comment>
<reference evidence="1 2" key="1">
    <citation type="submission" date="2014-10" db="EMBL/GenBank/DDBJ databases">
        <title>Draft genome of the hookworm Ancylostoma caninum.</title>
        <authorList>
            <person name="Mitreva M."/>
        </authorList>
    </citation>
    <scope>NUCLEOTIDE SEQUENCE [LARGE SCALE GENOMIC DNA]</scope>
    <source>
        <strain evidence="1 2">Baltimore</strain>
    </source>
</reference>
<evidence type="ECO:0000313" key="2">
    <source>
        <dbReference type="Proteomes" id="UP000252519"/>
    </source>
</evidence>